<keyword evidence="8" id="KW-1185">Reference proteome</keyword>
<feature type="transmembrane region" description="Helical" evidence="6">
    <location>
        <begin position="140"/>
        <end position="161"/>
    </location>
</feature>
<keyword evidence="3 6" id="KW-0812">Transmembrane</keyword>
<feature type="transmembrane region" description="Helical" evidence="6">
    <location>
        <begin position="173"/>
        <end position="191"/>
    </location>
</feature>
<dbReference type="EMBL" id="BAABEP010000041">
    <property type="protein sequence ID" value="GAA3745683.1"/>
    <property type="molecule type" value="Genomic_DNA"/>
</dbReference>
<evidence type="ECO:0000256" key="6">
    <source>
        <dbReference type="SAM" id="Phobius"/>
    </source>
</evidence>
<keyword evidence="5 6" id="KW-0472">Membrane</keyword>
<feature type="transmembrane region" description="Helical" evidence="6">
    <location>
        <begin position="55"/>
        <end position="74"/>
    </location>
</feature>
<accession>A0ABP7FRY6</accession>
<dbReference type="Proteomes" id="UP001499884">
    <property type="component" value="Unassembled WGS sequence"/>
</dbReference>
<keyword evidence="4 6" id="KW-1133">Transmembrane helix</keyword>
<feature type="transmembrane region" description="Helical" evidence="6">
    <location>
        <begin position="27"/>
        <end position="49"/>
    </location>
</feature>
<sequence length="206" mass="21594">MATAEPNSAAPIEPTASPAASIADPGALGLAGFAMTTFVLSTFNTGLLSDTLETVVLPLALFYGGLAQLLAGMWEFRRANTFAATAFSSYGAFWLAFAYYISHIAPKLPPAHAYQATGLFLLAWAVFTTYMIIPALRTSGAVLAVIVLLSVTFILLTIGAFAQSTGIDKVGGWTGYVTAAAAWYASCATAANSTWKRVVLPVWPLA</sequence>
<evidence type="ECO:0000256" key="1">
    <source>
        <dbReference type="ARBA" id="ARBA00004141"/>
    </source>
</evidence>
<reference evidence="8" key="1">
    <citation type="journal article" date="2019" name="Int. J. Syst. Evol. Microbiol.">
        <title>The Global Catalogue of Microorganisms (GCM) 10K type strain sequencing project: providing services to taxonomists for standard genome sequencing and annotation.</title>
        <authorList>
            <consortium name="The Broad Institute Genomics Platform"/>
            <consortium name="The Broad Institute Genome Sequencing Center for Infectious Disease"/>
            <person name="Wu L."/>
            <person name="Ma J."/>
        </authorList>
    </citation>
    <scope>NUCLEOTIDE SEQUENCE [LARGE SCALE GENOMIC DNA]</scope>
    <source>
        <strain evidence="8">JCM 30846</strain>
    </source>
</reference>
<proteinExistence type="inferred from homology"/>
<dbReference type="NCBIfam" id="NF038013">
    <property type="entry name" value="AceTr_1"/>
    <property type="match status" value="1"/>
</dbReference>
<evidence type="ECO:0000256" key="4">
    <source>
        <dbReference type="ARBA" id="ARBA00022989"/>
    </source>
</evidence>
<evidence type="ECO:0000256" key="5">
    <source>
        <dbReference type="ARBA" id="ARBA00023136"/>
    </source>
</evidence>
<dbReference type="InterPro" id="IPR051633">
    <property type="entry name" value="AceTr"/>
</dbReference>
<evidence type="ECO:0000256" key="2">
    <source>
        <dbReference type="ARBA" id="ARBA00005587"/>
    </source>
</evidence>
<evidence type="ECO:0000313" key="8">
    <source>
        <dbReference type="Proteomes" id="UP001499884"/>
    </source>
</evidence>
<organism evidence="7 8">
    <name type="scientific">Streptomyces tremellae</name>
    <dbReference type="NCBI Taxonomy" id="1124239"/>
    <lineage>
        <taxon>Bacteria</taxon>
        <taxon>Bacillati</taxon>
        <taxon>Actinomycetota</taxon>
        <taxon>Actinomycetes</taxon>
        <taxon>Kitasatosporales</taxon>
        <taxon>Streptomycetaceae</taxon>
        <taxon>Streptomyces</taxon>
    </lineage>
</organism>
<comment type="subcellular location">
    <subcellularLocation>
        <location evidence="1">Membrane</location>
        <topology evidence="1">Multi-pass membrane protein</topology>
    </subcellularLocation>
</comment>
<dbReference type="PANTHER" id="PTHR31123:SF1">
    <property type="entry name" value="ACCUMULATION OF DYADS PROTEIN 2-RELATED"/>
    <property type="match status" value="1"/>
</dbReference>
<evidence type="ECO:0000256" key="3">
    <source>
        <dbReference type="ARBA" id="ARBA00022692"/>
    </source>
</evidence>
<dbReference type="Pfam" id="PF01184">
    <property type="entry name" value="Gpr1_Fun34_YaaH"/>
    <property type="match status" value="1"/>
</dbReference>
<feature type="transmembrane region" description="Helical" evidence="6">
    <location>
        <begin position="113"/>
        <end position="133"/>
    </location>
</feature>
<comment type="caution">
    <text evidence="7">The sequence shown here is derived from an EMBL/GenBank/DDBJ whole genome shotgun (WGS) entry which is preliminary data.</text>
</comment>
<dbReference type="RefSeq" id="WP_345651185.1">
    <property type="nucleotide sequence ID" value="NZ_BAABEP010000041.1"/>
</dbReference>
<feature type="transmembrane region" description="Helical" evidence="6">
    <location>
        <begin position="81"/>
        <end position="101"/>
    </location>
</feature>
<dbReference type="InterPro" id="IPR000791">
    <property type="entry name" value="Gpr1/Fun34/SatP-like"/>
</dbReference>
<dbReference type="PANTHER" id="PTHR31123">
    <property type="entry name" value="ACCUMULATION OF DYADS PROTEIN 2-RELATED"/>
    <property type="match status" value="1"/>
</dbReference>
<protein>
    <submittedName>
        <fullName evidence="7">Acetate uptake transporter</fullName>
    </submittedName>
</protein>
<evidence type="ECO:0000313" key="7">
    <source>
        <dbReference type="EMBL" id="GAA3745683.1"/>
    </source>
</evidence>
<comment type="similarity">
    <text evidence="2">Belongs to the acetate uptake transporter (AceTr) (TC 2.A.96) family.</text>
</comment>
<name>A0ABP7FRY6_9ACTN</name>
<gene>
    <name evidence="7" type="primary">satP</name>
    <name evidence="7" type="ORF">GCM10023082_47820</name>
</gene>